<comment type="caution">
    <text evidence="5">The sequence shown here is derived from an EMBL/GenBank/DDBJ whole genome shotgun (WGS) entry which is preliminary data.</text>
</comment>
<keyword evidence="6" id="KW-1185">Reference proteome</keyword>
<dbReference type="EMBL" id="ASSY01000009">
    <property type="protein sequence ID" value="EOS50180.1"/>
    <property type="molecule type" value="Genomic_DNA"/>
</dbReference>
<dbReference type="HOGENOM" id="CLU_021095_2_2_11"/>
<reference evidence="5 6" key="1">
    <citation type="submission" date="2013-04" db="EMBL/GenBank/DDBJ databases">
        <title>The Genome Sequence of Enterorhabdus caecimuris B7.</title>
        <authorList>
            <consortium name="The Broad Institute Genomics Platform"/>
            <consortium name="The Broad Institute Genome Sequencing Center for Infectious Disease"/>
            <person name="Earl A."/>
            <person name="Xavier R."/>
            <person name="Elson C."/>
            <person name="Duck W."/>
            <person name="Walker B."/>
            <person name="Young S."/>
            <person name="Zeng Q."/>
            <person name="Gargeya S."/>
            <person name="Fitzgerald M."/>
            <person name="Haas B."/>
            <person name="Abouelleil A."/>
            <person name="Allen A.W."/>
            <person name="Alvarado L."/>
            <person name="Arachchi H.M."/>
            <person name="Berlin A.M."/>
            <person name="Chapman S.B."/>
            <person name="Gainer-Dewar J."/>
            <person name="Goldberg J."/>
            <person name="Griggs A."/>
            <person name="Gujja S."/>
            <person name="Hansen M."/>
            <person name="Howarth C."/>
            <person name="Imamovic A."/>
            <person name="Ireland A."/>
            <person name="Larimer J."/>
            <person name="McCowan C."/>
            <person name="Murphy C."/>
            <person name="Pearson M."/>
            <person name="Poon T.W."/>
            <person name="Priest M."/>
            <person name="Roberts A."/>
            <person name="Saif S."/>
            <person name="Shea T."/>
            <person name="Sisk P."/>
            <person name="Sykes S."/>
            <person name="Wortman J."/>
            <person name="Nusbaum C."/>
            <person name="Birren B."/>
        </authorList>
    </citation>
    <scope>NUCLEOTIDE SEQUENCE [LARGE SCALE GENOMIC DNA]</scope>
    <source>
        <strain evidence="5 6">B7</strain>
    </source>
</reference>
<dbReference type="RefSeq" id="WP_016309994.1">
    <property type="nucleotide sequence ID" value="NZ_KE159646.1"/>
</dbReference>
<dbReference type="CDD" id="cd17262">
    <property type="entry name" value="RMtype1_S_Aco12261I-TRD2-CR2"/>
    <property type="match status" value="1"/>
</dbReference>
<evidence type="ECO:0000259" key="4">
    <source>
        <dbReference type="Pfam" id="PF01420"/>
    </source>
</evidence>
<dbReference type="InterPro" id="IPR044946">
    <property type="entry name" value="Restrct_endonuc_typeI_TRD_sf"/>
</dbReference>
<accession>R9KUX7</accession>
<gene>
    <name evidence="5" type="ORF">C811_01803</name>
</gene>
<comment type="similarity">
    <text evidence="1">Belongs to the type-I restriction system S methylase family.</text>
</comment>
<dbReference type="AlphaFoldDB" id="R9KUX7"/>
<evidence type="ECO:0000256" key="1">
    <source>
        <dbReference type="ARBA" id="ARBA00010923"/>
    </source>
</evidence>
<organism evidence="5 6">
    <name type="scientific">Adlercreutzia caecimuris B7</name>
    <dbReference type="NCBI Taxonomy" id="1235794"/>
    <lineage>
        <taxon>Bacteria</taxon>
        <taxon>Bacillati</taxon>
        <taxon>Actinomycetota</taxon>
        <taxon>Coriobacteriia</taxon>
        <taxon>Eggerthellales</taxon>
        <taxon>Eggerthellaceae</taxon>
        <taxon>Adlercreutzia</taxon>
    </lineage>
</organism>
<dbReference type="eggNOG" id="COG0732">
    <property type="taxonomic scope" value="Bacteria"/>
</dbReference>
<dbReference type="Pfam" id="PF01420">
    <property type="entry name" value="Methylase_S"/>
    <property type="match status" value="2"/>
</dbReference>
<dbReference type="SUPFAM" id="SSF116734">
    <property type="entry name" value="DNA methylase specificity domain"/>
    <property type="match status" value="2"/>
</dbReference>
<keyword evidence="2" id="KW-0680">Restriction system</keyword>
<dbReference type="STRING" id="1235794.C811_01803"/>
<keyword evidence="3" id="KW-0238">DNA-binding</keyword>
<dbReference type="Proteomes" id="UP000014204">
    <property type="component" value="Unassembled WGS sequence"/>
</dbReference>
<dbReference type="InterPro" id="IPR000055">
    <property type="entry name" value="Restrct_endonuc_typeI_TRD"/>
</dbReference>
<dbReference type="InterPro" id="IPR052021">
    <property type="entry name" value="Type-I_RS_S_subunit"/>
</dbReference>
<feature type="domain" description="Type I restriction modification DNA specificity" evidence="4">
    <location>
        <begin position="204"/>
        <end position="347"/>
    </location>
</feature>
<sequence length="395" mass="44448">MNKVKLGQAVDILDYKRIPVSSAERANREKVYPYYGAQGVVDYIDDYIFDGEYVLVAEDGNNLKTLSEPIVTWATGRFWVNNHAHIIGGNGTADIRYVYYYLMASDLRGLITGSAQPKLNQENLASFELELPGREAQVKIAEVLRSIDDKIALNKKIMTELEDTARLIYDYWFTQFDFPDENGKPYRSSGGKMVYDETLNREIPEGWEVTKIGKQCELRLGGTPDTSVREFWGGGMPWLNSAEVAVSPILRAEKNITKAGVENSATSFAPAGSVLLSITRYIRPSILAIDACFNQSVVAILENRTLHTEFLYPFVQSQVPRYLTLRTGAQQPHINKVTVSETCFSMPTELILARYYDKVAPIFNQLILVAKAVDRLSALRDWLLPMLVNGQVHVD</sequence>
<evidence type="ECO:0000313" key="6">
    <source>
        <dbReference type="Proteomes" id="UP000014204"/>
    </source>
</evidence>
<protein>
    <recommendedName>
        <fullName evidence="4">Type I restriction modification DNA specificity domain-containing protein</fullName>
    </recommendedName>
</protein>
<evidence type="ECO:0000313" key="5">
    <source>
        <dbReference type="EMBL" id="EOS50180.1"/>
    </source>
</evidence>
<dbReference type="OrthoDB" id="3190754at2"/>
<dbReference type="GO" id="GO:0003677">
    <property type="term" value="F:DNA binding"/>
    <property type="evidence" value="ECO:0007669"/>
    <property type="project" value="UniProtKB-KW"/>
</dbReference>
<dbReference type="PANTHER" id="PTHR30408:SF13">
    <property type="entry name" value="TYPE I RESTRICTION ENZYME HINDI SPECIFICITY SUBUNIT"/>
    <property type="match status" value="1"/>
</dbReference>
<name>R9KUX7_9ACTN</name>
<dbReference type="Gene3D" id="3.90.220.20">
    <property type="entry name" value="DNA methylase specificity domains"/>
    <property type="match status" value="2"/>
</dbReference>
<dbReference type="PANTHER" id="PTHR30408">
    <property type="entry name" value="TYPE-1 RESTRICTION ENZYME ECOKI SPECIFICITY PROTEIN"/>
    <property type="match status" value="1"/>
</dbReference>
<dbReference type="CDD" id="cd17243">
    <property type="entry name" value="RMtype1_S_AchA6I-TRD2-CR2_like"/>
    <property type="match status" value="1"/>
</dbReference>
<dbReference type="GeneID" id="82189652"/>
<feature type="domain" description="Type I restriction modification DNA specificity" evidence="4">
    <location>
        <begin position="3"/>
        <end position="162"/>
    </location>
</feature>
<dbReference type="PATRIC" id="fig|1235794.3.peg.1777"/>
<dbReference type="GO" id="GO:0009307">
    <property type="term" value="P:DNA restriction-modification system"/>
    <property type="evidence" value="ECO:0007669"/>
    <property type="project" value="UniProtKB-KW"/>
</dbReference>
<evidence type="ECO:0000256" key="3">
    <source>
        <dbReference type="ARBA" id="ARBA00023125"/>
    </source>
</evidence>
<evidence type="ECO:0000256" key="2">
    <source>
        <dbReference type="ARBA" id="ARBA00022747"/>
    </source>
</evidence>
<proteinExistence type="inferred from homology"/>